<accession>A0ABR2UTX3</accession>
<dbReference type="EMBL" id="JARVKF010000394">
    <property type="protein sequence ID" value="KAK9418014.1"/>
    <property type="molecule type" value="Genomic_DNA"/>
</dbReference>
<evidence type="ECO:0000259" key="4">
    <source>
        <dbReference type="Pfam" id="PF02982"/>
    </source>
</evidence>
<gene>
    <name evidence="5" type="ORF">SUNI508_08443</name>
</gene>
<sequence length="167" mass="19338">MGSEPSYHDVVGCQNALFEWAESYDSKDWERLSRCIAPTLRVDYRAFLNKLWEDMPAAEFVIMASDPKVLGNQLLKTQHFVGATVWKQTNETEITGYHQMRVAHQKYTDESFTGVAVKGHAHGKGTMWYRKVDGTWKFAGLQPEIRWSEYDHDKIFHDGEDKFGETE</sequence>
<protein>
    <submittedName>
        <fullName evidence="5">Scytalone dehydratase</fullName>
    </submittedName>
</protein>
<dbReference type="PIRSF" id="PIRSF024851">
    <property type="entry name" value="SCD1"/>
    <property type="match status" value="1"/>
</dbReference>
<dbReference type="Gene3D" id="3.10.450.50">
    <property type="match status" value="1"/>
</dbReference>
<dbReference type="InterPro" id="IPR004235">
    <property type="entry name" value="Scytalone_dehydratase"/>
</dbReference>
<dbReference type="SUPFAM" id="SSF54427">
    <property type="entry name" value="NTF2-like"/>
    <property type="match status" value="1"/>
</dbReference>
<dbReference type="InterPro" id="IPR032710">
    <property type="entry name" value="NTF2-like_dom_sf"/>
</dbReference>
<reference evidence="5 6" key="1">
    <citation type="journal article" date="2024" name="J. Plant Pathol.">
        <title>Sequence and assembly of the genome of Seiridium unicorne, isolate CBS 538.82, causal agent of cypress canker disease.</title>
        <authorList>
            <person name="Scali E."/>
            <person name="Rocca G.D."/>
            <person name="Danti R."/>
            <person name="Garbelotto M."/>
            <person name="Barberini S."/>
            <person name="Baroncelli R."/>
            <person name="Emiliani G."/>
        </authorList>
    </citation>
    <scope>NUCLEOTIDE SEQUENCE [LARGE SCALE GENOMIC DNA]</scope>
    <source>
        <strain evidence="5 6">BM-138-508</strain>
    </source>
</reference>
<comment type="caution">
    <text evidence="5">The sequence shown here is derived from an EMBL/GenBank/DDBJ whole genome shotgun (WGS) entry which is preliminary data.</text>
</comment>
<evidence type="ECO:0000313" key="6">
    <source>
        <dbReference type="Proteomes" id="UP001408356"/>
    </source>
</evidence>
<dbReference type="Pfam" id="PF02982">
    <property type="entry name" value="Scytalone_dh"/>
    <property type="match status" value="1"/>
</dbReference>
<keyword evidence="6" id="KW-1185">Reference proteome</keyword>
<name>A0ABR2UTX3_9PEZI</name>
<evidence type="ECO:0000256" key="3">
    <source>
        <dbReference type="PIRNR" id="PIRNR024851"/>
    </source>
</evidence>
<dbReference type="InterPro" id="IPR049884">
    <property type="entry name" value="Scytalone_dh"/>
</dbReference>
<evidence type="ECO:0000256" key="1">
    <source>
        <dbReference type="ARBA" id="ARBA00008584"/>
    </source>
</evidence>
<organism evidence="5 6">
    <name type="scientific">Seiridium unicorne</name>
    <dbReference type="NCBI Taxonomy" id="138068"/>
    <lineage>
        <taxon>Eukaryota</taxon>
        <taxon>Fungi</taxon>
        <taxon>Dikarya</taxon>
        <taxon>Ascomycota</taxon>
        <taxon>Pezizomycotina</taxon>
        <taxon>Sordariomycetes</taxon>
        <taxon>Xylariomycetidae</taxon>
        <taxon>Amphisphaeriales</taxon>
        <taxon>Sporocadaceae</taxon>
        <taxon>Seiridium</taxon>
    </lineage>
</organism>
<evidence type="ECO:0000256" key="2">
    <source>
        <dbReference type="ARBA" id="ARBA00023239"/>
    </source>
</evidence>
<evidence type="ECO:0000313" key="5">
    <source>
        <dbReference type="EMBL" id="KAK9418014.1"/>
    </source>
</evidence>
<dbReference type="Proteomes" id="UP001408356">
    <property type="component" value="Unassembled WGS sequence"/>
</dbReference>
<feature type="domain" description="Scytalone dehydratase-like" evidence="4">
    <location>
        <begin position="6"/>
        <end position="162"/>
    </location>
</feature>
<comment type="similarity">
    <text evidence="1 3">Belongs to the scytalone dehydratase family.</text>
</comment>
<keyword evidence="2 3" id="KW-0456">Lyase</keyword>
<proteinExistence type="inferred from homology"/>